<proteinExistence type="predicted"/>
<dbReference type="Gene3D" id="1.10.8.80">
    <property type="entry name" value="Magnesium chelatase subunit I, C-Terminal domain"/>
    <property type="match status" value="1"/>
</dbReference>
<organism evidence="2 3">
    <name type="scientific">Brachybacterium massiliense</name>
    <dbReference type="NCBI Taxonomy" id="1755098"/>
    <lineage>
        <taxon>Bacteria</taxon>
        <taxon>Bacillati</taxon>
        <taxon>Actinomycetota</taxon>
        <taxon>Actinomycetes</taxon>
        <taxon>Micrococcales</taxon>
        <taxon>Dermabacteraceae</taxon>
        <taxon>Brachybacterium</taxon>
    </lineage>
</organism>
<dbReference type="PANTHER" id="PTHR42759:SF1">
    <property type="entry name" value="MAGNESIUM-CHELATASE SUBUNIT CHLD"/>
    <property type="match status" value="1"/>
</dbReference>
<dbReference type="InterPro" id="IPR050764">
    <property type="entry name" value="CbbQ/NirQ/NorQ/GpvN"/>
</dbReference>
<feature type="domain" description="ChlI/MoxR AAA lid" evidence="1">
    <location>
        <begin position="1"/>
        <end position="65"/>
    </location>
</feature>
<feature type="non-terminal residue" evidence="2">
    <location>
        <position position="1"/>
    </location>
</feature>
<protein>
    <submittedName>
        <fullName evidence="2">ATPase</fullName>
    </submittedName>
</protein>
<name>A0A921MTB6_9MICO</name>
<evidence type="ECO:0000313" key="3">
    <source>
        <dbReference type="Proteomes" id="UP000742460"/>
    </source>
</evidence>
<dbReference type="AlphaFoldDB" id="A0A921MTB6"/>
<evidence type="ECO:0000313" key="2">
    <source>
        <dbReference type="EMBL" id="HJG90179.1"/>
    </source>
</evidence>
<dbReference type="InterPro" id="IPR041628">
    <property type="entry name" value="ChlI/MoxR_AAA_lid"/>
</dbReference>
<evidence type="ECO:0000259" key="1">
    <source>
        <dbReference type="Pfam" id="PF17863"/>
    </source>
</evidence>
<dbReference type="EMBL" id="DYUE01000018">
    <property type="protein sequence ID" value="HJG90179.1"/>
    <property type="molecule type" value="Genomic_DNA"/>
</dbReference>
<sequence>VTLGASPRAAVHLVRAAKANAALGGRIFVTPQDIADVIMPVWRHRMHLTPQALSRGATAGELVDQVLRSTPQT</sequence>
<reference evidence="2" key="1">
    <citation type="journal article" date="2021" name="PeerJ">
        <title>Extensive microbial diversity within the chicken gut microbiome revealed by metagenomics and culture.</title>
        <authorList>
            <person name="Gilroy R."/>
            <person name="Ravi A."/>
            <person name="Getino M."/>
            <person name="Pursley I."/>
            <person name="Horton D.L."/>
            <person name="Alikhan N.F."/>
            <person name="Baker D."/>
            <person name="Gharbi K."/>
            <person name="Hall N."/>
            <person name="Watson M."/>
            <person name="Adriaenssens E.M."/>
            <person name="Foster-Nyarko E."/>
            <person name="Jarju S."/>
            <person name="Secka A."/>
            <person name="Antonio M."/>
            <person name="Oren A."/>
            <person name="Chaudhuri R.R."/>
            <person name="La Ragione R."/>
            <person name="Hildebrand F."/>
            <person name="Pallen M.J."/>
        </authorList>
    </citation>
    <scope>NUCLEOTIDE SEQUENCE</scope>
    <source>
        <strain evidence="2">ChiGjej5B5-22894</strain>
    </source>
</reference>
<dbReference type="Pfam" id="PF17863">
    <property type="entry name" value="AAA_lid_2"/>
    <property type="match status" value="1"/>
</dbReference>
<gene>
    <name evidence="2" type="ORF">K8V81_00500</name>
</gene>
<accession>A0A921MTB6</accession>
<comment type="caution">
    <text evidence="2">The sequence shown here is derived from an EMBL/GenBank/DDBJ whole genome shotgun (WGS) entry which is preliminary data.</text>
</comment>
<reference evidence="2" key="2">
    <citation type="submission" date="2021-09" db="EMBL/GenBank/DDBJ databases">
        <authorList>
            <person name="Gilroy R."/>
        </authorList>
    </citation>
    <scope>NUCLEOTIDE SEQUENCE</scope>
    <source>
        <strain evidence="2">ChiGjej5B5-22894</strain>
    </source>
</reference>
<dbReference type="Proteomes" id="UP000742460">
    <property type="component" value="Unassembled WGS sequence"/>
</dbReference>
<dbReference type="PANTHER" id="PTHR42759">
    <property type="entry name" value="MOXR FAMILY PROTEIN"/>
    <property type="match status" value="1"/>
</dbReference>